<proteinExistence type="predicted"/>
<dbReference type="EMBL" id="LNRQ01000004">
    <property type="protein sequence ID" value="KZM97180.1"/>
    <property type="molecule type" value="Genomic_DNA"/>
</dbReference>
<evidence type="ECO:0000313" key="2">
    <source>
        <dbReference type="EMBL" id="WOG95972.1"/>
    </source>
</evidence>
<evidence type="ECO:0000313" key="3">
    <source>
        <dbReference type="Proteomes" id="UP000077755"/>
    </source>
</evidence>
<reference evidence="2" key="2">
    <citation type="submission" date="2022-03" db="EMBL/GenBank/DDBJ databases">
        <title>Draft title - Genomic analysis of global carrot germplasm unveils the trajectory of domestication and the origin of high carotenoid orange carrot.</title>
        <authorList>
            <person name="Iorizzo M."/>
            <person name="Ellison S."/>
            <person name="Senalik D."/>
            <person name="Macko-Podgorni A."/>
            <person name="Grzebelus D."/>
            <person name="Bostan H."/>
            <person name="Rolling W."/>
            <person name="Curaba J."/>
            <person name="Simon P."/>
        </authorList>
    </citation>
    <scope>NUCLEOTIDE SEQUENCE</scope>
    <source>
        <tissue evidence="2">Leaf</tissue>
    </source>
</reference>
<dbReference type="Proteomes" id="UP000077755">
    <property type="component" value="Chromosome 4"/>
</dbReference>
<dbReference type="Gramene" id="KZM97180">
    <property type="protein sequence ID" value="KZM97180"/>
    <property type="gene ID" value="DCAR_015458"/>
</dbReference>
<keyword evidence="3" id="KW-1185">Reference proteome</keyword>
<name>A0A162A8U9_DAUCS</name>
<gene>
    <name evidence="1" type="ORF">DCAR_015458</name>
    <name evidence="2" type="ORF">DCAR_0415302</name>
</gene>
<sequence>MNEGDEREKCGGGRRILAGNWGRGRFSQIRLGGCTDRASTSLAMVVMQALGCRQNLAGRWWPPATAIEGEAW</sequence>
<evidence type="ECO:0000313" key="1">
    <source>
        <dbReference type="EMBL" id="KZM97180.1"/>
    </source>
</evidence>
<protein>
    <submittedName>
        <fullName evidence="1">Uncharacterized protein</fullName>
    </submittedName>
</protein>
<organism evidence="1">
    <name type="scientific">Daucus carota subsp. sativus</name>
    <name type="common">Carrot</name>
    <dbReference type="NCBI Taxonomy" id="79200"/>
    <lineage>
        <taxon>Eukaryota</taxon>
        <taxon>Viridiplantae</taxon>
        <taxon>Streptophyta</taxon>
        <taxon>Embryophyta</taxon>
        <taxon>Tracheophyta</taxon>
        <taxon>Spermatophyta</taxon>
        <taxon>Magnoliopsida</taxon>
        <taxon>eudicotyledons</taxon>
        <taxon>Gunneridae</taxon>
        <taxon>Pentapetalae</taxon>
        <taxon>asterids</taxon>
        <taxon>campanulids</taxon>
        <taxon>Apiales</taxon>
        <taxon>Apiaceae</taxon>
        <taxon>Apioideae</taxon>
        <taxon>Scandiceae</taxon>
        <taxon>Daucinae</taxon>
        <taxon>Daucus</taxon>
        <taxon>Daucus sect. Daucus</taxon>
    </lineage>
</organism>
<dbReference type="EMBL" id="CP093346">
    <property type="protein sequence ID" value="WOG95972.1"/>
    <property type="molecule type" value="Genomic_DNA"/>
</dbReference>
<dbReference type="AlphaFoldDB" id="A0A162A8U9"/>
<accession>A0A162A8U9</accession>
<reference evidence="1" key="1">
    <citation type="journal article" date="2016" name="Nat. Genet.">
        <title>A high-quality carrot genome assembly provides new insights into carotenoid accumulation and asterid genome evolution.</title>
        <authorList>
            <person name="Iorizzo M."/>
            <person name="Ellison S."/>
            <person name="Senalik D."/>
            <person name="Zeng P."/>
            <person name="Satapoomin P."/>
            <person name="Huang J."/>
            <person name="Bowman M."/>
            <person name="Iovene M."/>
            <person name="Sanseverino W."/>
            <person name="Cavagnaro P."/>
            <person name="Yildiz M."/>
            <person name="Macko-Podgorni A."/>
            <person name="Moranska E."/>
            <person name="Grzebelus E."/>
            <person name="Grzebelus D."/>
            <person name="Ashrafi H."/>
            <person name="Zheng Z."/>
            <person name="Cheng S."/>
            <person name="Spooner D."/>
            <person name="Van Deynze A."/>
            <person name="Simon P."/>
        </authorList>
    </citation>
    <scope>NUCLEOTIDE SEQUENCE [LARGE SCALE GENOMIC DNA]</scope>
    <source>
        <tissue evidence="1">Leaf</tissue>
    </source>
</reference>